<organism evidence="4 5">
    <name type="scientific">Stigmatella aurantiaca (strain DW4/3-1)</name>
    <dbReference type="NCBI Taxonomy" id="378806"/>
    <lineage>
        <taxon>Bacteria</taxon>
        <taxon>Pseudomonadati</taxon>
        <taxon>Myxococcota</taxon>
        <taxon>Myxococcia</taxon>
        <taxon>Myxococcales</taxon>
        <taxon>Cystobacterineae</taxon>
        <taxon>Archangiaceae</taxon>
        <taxon>Stigmatella</taxon>
    </lineage>
</organism>
<dbReference type="InterPro" id="IPR000307">
    <property type="entry name" value="Ribosomal_bS16"/>
</dbReference>
<dbReference type="GO" id="GO:0003735">
    <property type="term" value="F:structural constituent of ribosome"/>
    <property type="evidence" value="ECO:0007669"/>
    <property type="project" value="InterPro"/>
</dbReference>
<name>Q08WS9_STIAD</name>
<dbReference type="Gene3D" id="3.30.1320.10">
    <property type="match status" value="1"/>
</dbReference>
<dbReference type="PANTHER" id="PTHR12919:SF20">
    <property type="entry name" value="SMALL RIBOSOMAL SUBUNIT PROTEIN BS16M"/>
    <property type="match status" value="1"/>
</dbReference>
<sequence length="94" mass="10316">MLCSLEFKAMAVVLRLARAGAKKKPYYHVVATDSRNPRDGKFIEAVGAYDPNESPPKVLFDQERLQYWLKTGALPSETVADLIKVAAKNAPPAA</sequence>
<gene>
    <name evidence="3 4" type="primary">rpsP</name>
    <name evidence="4" type="ORF">STIAU_1876</name>
</gene>
<dbReference type="PANTHER" id="PTHR12919">
    <property type="entry name" value="30S RIBOSOMAL PROTEIN S16"/>
    <property type="match status" value="1"/>
</dbReference>
<dbReference type="SUPFAM" id="SSF54565">
    <property type="entry name" value="Ribosomal protein S16"/>
    <property type="match status" value="1"/>
</dbReference>
<dbReference type="PROSITE" id="PS00732">
    <property type="entry name" value="RIBOSOMAL_S16"/>
    <property type="match status" value="1"/>
</dbReference>
<keyword evidence="2 3" id="KW-0687">Ribonucleoprotein</keyword>
<evidence type="ECO:0000256" key="2">
    <source>
        <dbReference type="ARBA" id="ARBA00023274"/>
    </source>
</evidence>
<dbReference type="HAMAP" id="MF_00385">
    <property type="entry name" value="Ribosomal_bS16"/>
    <property type="match status" value="1"/>
</dbReference>
<dbReference type="NCBIfam" id="TIGR00002">
    <property type="entry name" value="S16"/>
    <property type="match status" value="1"/>
</dbReference>
<dbReference type="PATRIC" id="fig|378806.16.peg.3943"/>
<comment type="caution">
    <text evidence="4">The sequence shown here is derived from an EMBL/GenBank/DDBJ whole genome shotgun (WGS) entry which is preliminary data.</text>
</comment>
<protein>
    <recommendedName>
        <fullName evidence="3">Small ribosomal subunit protein bS16</fullName>
    </recommendedName>
</protein>
<dbReference type="EMBL" id="AAMD01000098">
    <property type="protein sequence ID" value="EAU64927.1"/>
    <property type="molecule type" value="Genomic_DNA"/>
</dbReference>
<evidence type="ECO:0000313" key="5">
    <source>
        <dbReference type="Proteomes" id="UP000032702"/>
    </source>
</evidence>
<dbReference type="AlphaFoldDB" id="Q08WS9"/>
<comment type="similarity">
    <text evidence="3">Belongs to the bacterial ribosomal protein bS16 family.</text>
</comment>
<dbReference type="InterPro" id="IPR023803">
    <property type="entry name" value="Ribosomal_bS16_dom_sf"/>
</dbReference>
<keyword evidence="1 3" id="KW-0689">Ribosomal protein</keyword>
<accession>Q08WS9</accession>
<evidence type="ECO:0000256" key="1">
    <source>
        <dbReference type="ARBA" id="ARBA00022980"/>
    </source>
</evidence>
<evidence type="ECO:0000313" key="4">
    <source>
        <dbReference type="EMBL" id="EAU64927.1"/>
    </source>
</evidence>
<proteinExistence type="inferred from homology"/>
<evidence type="ECO:0000256" key="3">
    <source>
        <dbReference type="HAMAP-Rule" id="MF_00385"/>
    </source>
</evidence>
<reference evidence="4 5" key="1">
    <citation type="submission" date="2006-04" db="EMBL/GenBank/DDBJ databases">
        <authorList>
            <person name="Nierman W.C."/>
        </authorList>
    </citation>
    <scope>NUCLEOTIDE SEQUENCE [LARGE SCALE GENOMIC DNA]</scope>
    <source>
        <strain evidence="4 5">DW4/3-1</strain>
    </source>
</reference>
<dbReference type="GO" id="GO:0005737">
    <property type="term" value="C:cytoplasm"/>
    <property type="evidence" value="ECO:0007669"/>
    <property type="project" value="UniProtKB-ARBA"/>
</dbReference>
<dbReference type="GO" id="GO:0006412">
    <property type="term" value="P:translation"/>
    <property type="evidence" value="ECO:0007669"/>
    <property type="project" value="UniProtKB-UniRule"/>
</dbReference>
<dbReference type="GO" id="GO:0015935">
    <property type="term" value="C:small ribosomal subunit"/>
    <property type="evidence" value="ECO:0007669"/>
    <property type="project" value="TreeGrafter"/>
</dbReference>
<dbReference type="Pfam" id="PF00886">
    <property type="entry name" value="Ribosomal_S16"/>
    <property type="match status" value="1"/>
</dbReference>
<dbReference type="Proteomes" id="UP000032702">
    <property type="component" value="Unassembled WGS sequence"/>
</dbReference>
<dbReference type="InterPro" id="IPR020592">
    <property type="entry name" value="Ribosomal_bS16_CS"/>
</dbReference>